<evidence type="ECO:0000256" key="3">
    <source>
        <dbReference type="ARBA" id="ARBA00022989"/>
    </source>
</evidence>
<reference evidence="7 8" key="1">
    <citation type="submission" date="2019-02" db="EMBL/GenBank/DDBJ databases">
        <title>Deep-cultivation of Planctomycetes and their phenomic and genomic characterization uncovers novel biology.</title>
        <authorList>
            <person name="Wiegand S."/>
            <person name="Jogler M."/>
            <person name="Boedeker C."/>
            <person name="Pinto D."/>
            <person name="Vollmers J."/>
            <person name="Rivas-Marin E."/>
            <person name="Kohn T."/>
            <person name="Peeters S.H."/>
            <person name="Heuer A."/>
            <person name="Rast P."/>
            <person name="Oberbeckmann S."/>
            <person name="Bunk B."/>
            <person name="Jeske O."/>
            <person name="Meyerdierks A."/>
            <person name="Storesund J.E."/>
            <person name="Kallscheuer N."/>
            <person name="Luecker S."/>
            <person name="Lage O.M."/>
            <person name="Pohl T."/>
            <person name="Merkel B.J."/>
            <person name="Hornburger P."/>
            <person name="Mueller R.-W."/>
            <person name="Bruemmer F."/>
            <person name="Labrenz M."/>
            <person name="Spormann A.M."/>
            <person name="Op Den Camp H."/>
            <person name="Overmann J."/>
            <person name="Amann R."/>
            <person name="Jetten M.S.M."/>
            <person name="Mascher T."/>
            <person name="Medema M.H."/>
            <person name="Devos D.P."/>
            <person name="Kaster A.-K."/>
            <person name="Ovreas L."/>
            <person name="Rohde M."/>
            <person name="Galperin M.Y."/>
            <person name="Jogler C."/>
        </authorList>
    </citation>
    <scope>NUCLEOTIDE SEQUENCE [LARGE SCALE GENOMIC DNA]</scope>
    <source>
        <strain evidence="7 8">CA85</strain>
    </source>
</reference>
<keyword evidence="5" id="KW-0732">Signal</keyword>
<evidence type="ECO:0000313" key="7">
    <source>
        <dbReference type="EMBL" id="TWT56411.1"/>
    </source>
</evidence>
<evidence type="ECO:0000256" key="2">
    <source>
        <dbReference type="ARBA" id="ARBA00022692"/>
    </source>
</evidence>
<dbReference type="InterPro" id="IPR058625">
    <property type="entry name" value="MdtA-like_BSH"/>
</dbReference>
<dbReference type="SUPFAM" id="SSF111369">
    <property type="entry name" value="HlyD-like secretion proteins"/>
    <property type="match status" value="1"/>
</dbReference>
<dbReference type="PANTHER" id="PTHR30386:SF26">
    <property type="entry name" value="TRANSPORT PROTEIN COMB"/>
    <property type="match status" value="1"/>
</dbReference>
<keyword evidence="4" id="KW-0472">Membrane</keyword>
<evidence type="ECO:0000256" key="5">
    <source>
        <dbReference type="SAM" id="SignalP"/>
    </source>
</evidence>
<evidence type="ECO:0000313" key="8">
    <source>
        <dbReference type="Proteomes" id="UP000318053"/>
    </source>
</evidence>
<evidence type="ECO:0000259" key="6">
    <source>
        <dbReference type="Pfam" id="PF25917"/>
    </source>
</evidence>
<dbReference type="InterPro" id="IPR050739">
    <property type="entry name" value="MFP"/>
</dbReference>
<evidence type="ECO:0000256" key="4">
    <source>
        <dbReference type="ARBA" id="ARBA00023136"/>
    </source>
</evidence>
<sequence precursor="true">MLMTRSPIRSRLLIAVFVALTASLANTSAPAQRPSNPPSPGERVVADRCSVKFIRNVNIPAEVEGKLIELRFEEGMDVVSGDVLAVVDDTAAKLTVEFKKAQEKEAMLNADNDVNVQDARNTRELAEAEAESHKKLYDEQAIPYWEMKKKMLEAVRGALKIDLAEMQKKIAMAQYVGKRNEREIAEYELERRQILAPFDGYVENRIGQQGEWVQPGTPIATLVQLDRVRVEGVVDALAFPGRVRAGLPVTVQVFTSSNRQAPIVVEGKIGFVGSELDLSHRVRIWVDIENRKDSSDAWMIKPGMDAEIIFE</sequence>
<feature type="domain" description="Multidrug resistance protein MdtA-like barrel-sandwich hybrid" evidence="6">
    <location>
        <begin position="55"/>
        <end position="223"/>
    </location>
</feature>
<feature type="chain" id="PRO_5023039557" evidence="5">
    <location>
        <begin position="32"/>
        <end position="311"/>
    </location>
</feature>
<dbReference type="Pfam" id="PF25917">
    <property type="entry name" value="BSH_RND"/>
    <property type="match status" value="1"/>
</dbReference>
<dbReference type="Gene3D" id="2.40.30.170">
    <property type="match status" value="1"/>
</dbReference>
<dbReference type="Gene3D" id="2.40.50.100">
    <property type="match status" value="1"/>
</dbReference>
<comment type="caution">
    <text evidence="7">The sequence shown here is derived from an EMBL/GenBank/DDBJ whole genome shotgun (WGS) entry which is preliminary data.</text>
</comment>
<dbReference type="Gene3D" id="1.10.287.470">
    <property type="entry name" value="Helix hairpin bin"/>
    <property type="match status" value="1"/>
</dbReference>
<organism evidence="7 8">
    <name type="scientific">Allorhodopirellula solitaria</name>
    <dbReference type="NCBI Taxonomy" id="2527987"/>
    <lineage>
        <taxon>Bacteria</taxon>
        <taxon>Pseudomonadati</taxon>
        <taxon>Planctomycetota</taxon>
        <taxon>Planctomycetia</taxon>
        <taxon>Pirellulales</taxon>
        <taxon>Pirellulaceae</taxon>
        <taxon>Allorhodopirellula</taxon>
    </lineage>
</organism>
<proteinExistence type="predicted"/>
<protein>
    <submittedName>
        <fullName evidence="7">Multidrug resistance protein MdtN</fullName>
    </submittedName>
</protein>
<dbReference type="Proteomes" id="UP000318053">
    <property type="component" value="Unassembled WGS sequence"/>
</dbReference>
<name>A0A5C5X2D0_9BACT</name>
<keyword evidence="2" id="KW-0812">Transmembrane</keyword>
<dbReference type="AlphaFoldDB" id="A0A5C5X2D0"/>
<keyword evidence="8" id="KW-1185">Reference proteome</keyword>
<feature type="signal peptide" evidence="5">
    <location>
        <begin position="1"/>
        <end position="31"/>
    </location>
</feature>
<keyword evidence="3" id="KW-1133">Transmembrane helix</keyword>
<dbReference type="PANTHER" id="PTHR30386">
    <property type="entry name" value="MEMBRANE FUSION SUBUNIT OF EMRAB-TOLC MULTIDRUG EFFLUX PUMP"/>
    <property type="match status" value="1"/>
</dbReference>
<dbReference type="GO" id="GO:0016020">
    <property type="term" value="C:membrane"/>
    <property type="evidence" value="ECO:0007669"/>
    <property type="project" value="UniProtKB-SubCell"/>
</dbReference>
<comment type="subcellular location">
    <subcellularLocation>
        <location evidence="1">Membrane</location>
        <topology evidence="1">Single-pass membrane protein</topology>
    </subcellularLocation>
</comment>
<gene>
    <name evidence="7" type="ORF">CA85_42240</name>
</gene>
<dbReference type="EMBL" id="SJPK01000013">
    <property type="protein sequence ID" value="TWT56411.1"/>
    <property type="molecule type" value="Genomic_DNA"/>
</dbReference>
<evidence type="ECO:0000256" key="1">
    <source>
        <dbReference type="ARBA" id="ARBA00004167"/>
    </source>
</evidence>
<accession>A0A5C5X2D0</accession>